<dbReference type="AlphaFoldDB" id="A0A841CKM7"/>
<name>A0A841CKM7_9PSEU</name>
<evidence type="ECO:0000313" key="2">
    <source>
        <dbReference type="Proteomes" id="UP000547510"/>
    </source>
</evidence>
<evidence type="ECO:0000313" key="1">
    <source>
        <dbReference type="EMBL" id="MBB5957620.1"/>
    </source>
</evidence>
<dbReference type="Proteomes" id="UP000547510">
    <property type="component" value="Unassembled WGS sequence"/>
</dbReference>
<dbReference type="EMBL" id="JACHJN010000006">
    <property type="protein sequence ID" value="MBB5957620.1"/>
    <property type="molecule type" value="Genomic_DNA"/>
</dbReference>
<gene>
    <name evidence="1" type="ORF">FHS29_004215</name>
</gene>
<comment type="caution">
    <text evidence="1">The sequence shown here is derived from an EMBL/GenBank/DDBJ whole genome shotgun (WGS) entry which is preliminary data.</text>
</comment>
<sequence length="62" mass="6594">MQVVAIRTTPVTDLAGNAAVREARATEDAGDYDTCGGGVWRPRDEAEVRLDPGIAVATRVRP</sequence>
<accession>A0A841CKM7</accession>
<proteinExistence type="predicted"/>
<protein>
    <submittedName>
        <fullName evidence="1">Uncharacterized protein</fullName>
    </submittedName>
</protein>
<dbReference type="RefSeq" id="WP_184692852.1">
    <property type="nucleotide sequence ID" value="NZ_JACHJN010000006.1"/>
</dbReference>
<organism evidence="1 2">
    <name type="scientific">Saccharothrix tamanrassetensis</name>
    <dbReference type="NCBI Taxonomy" id="1051531"/>
    <lineage>
        <taxon>Bacteria</taxon>
        <taxon>Bacillati</taxon>
        <taxon>Actinomycetota</taxon>
        <taxon>Actinomycetes</taxon>
        <taxon>Pseudonocardiales</taxon>
        <taxon>Pseudonocardiaceae</taxon>
        <taxon>Saccharothrix</taxon>
    </lineage>
</organism>
<keyword evidence="2" id="KW-1185">Reference proteome</keyword>
<reference evidence="1 2" key="1">
    <citation type="submission" date="2020-08" db="EMBL/GenBank/DDBJ databases">
        <title>Genomic Encyclopedia of Type Strains, Phase III (KMG-III): the genomes of soil and plant-associated and newly described type strains.</title>
        <authorList>
            <person name="Whitman W."/>
        </authorList>
    </citation>
    <scope>NUCLEOTIDE SEQUENCE [LARGE SCALE GENOMIC DNA]</scope>
    <source>
        <strain evidence="1 2">CECT 8640</strain>
    </source>
</reference>